<dbReference type="InterPro" id="IPR047272">
    <property type="entry name" value="S49_SppA_C"/>
</dbReference>
<dbReference type="eggNOG" id="COG0616">
    <property type="taxonomic scope" value="Bacteria"/>
</dbReference>
<evidence type="ECO:0000256" key="3">
    <source>
        <dbReference type="ARBA" id="ARBA00022801"/>
    </source>
</evidence>
<sequence>MQILRFCLTSIIDVVKFINSYFKTFVFLFIVLWIFLSNSDSSGSLNSLANLERIDLKGEITDVSKVLEKIIDAKNNVNIKGVLFVIDSPGGAFAPSMELALAIKDLRKEKPVVVYASGTMASGSYLSGVGANLILANPASFIGSIGVIMQGADLSELAKKLGVKEQSIKAGAFKEAGTFTRAWSEEERRYLQNLINQSYELFTNFVAQERNLKLEDKEKWANARVFLSFEAKELGLIDELSNYENAKKQLENLAKVKNPIWKKEEVNVWDKILNRLSEQGVKMFSSILTQFYSTQKFQVL</sequence>
<accession>A0A1W6BYR0</accession>
<evidence type="ECO:0000256" key="5">
    <source>
        <dbReference type="SAM" id="Phobius"/>
    </source>
</evidence>
<feature type="transmembrane region" description="Helical" evidence="5">
    <location>
        <begin position="20"/>
        <end position="36"/>
    </location>
</feature>
<feature type="domain" description="Peptidase S49" evidence="6">
    <location>
        <begin position="105"/>
        <end position="257"/>
    </location>
</feature>
<dbReference type="NCBIfam" id="TIGR00706">
    <property type="entry name" value="SppA_dom"/>
    <property type="match status" value="1"/>
</dbReference>
<dbReference type="SUPFAM" id="SSF52096">
    <property type="entry name" value="ClpP/crotonase"/>
    <property type="match status" value="1"/>
</dbReference>
<name>A0A1W6BYR0_9BACT</name>
<dbReference type="InterPro" id="IPR004635">
    <property type="entry name" value="Pept_S49_SppA"/>
</dbReference>
<keyword evidence="4" id="KW-0720">Serine protease</keyword>
<organism evidence="7 8">
    <name type="scientific">Campylobacter cuniculorum DSM 23162 = LMG 24588</name>
    <dbReference type="NCBI Taxonomy" id="1121267"/>
    <lineage>
        <taxon>Bacteria</taxon>
        <taxon>Pseudomonadati</taxon>
        <taxon>Campylobacterota</taxon>
        <taxon>Epsilonproteobacteria</taxon>
        <taxon>Campylobacterales</taxon>
        <taxon>Campylobacteraceae</taxon>
        <taxon>Campylobacter</taxon>
    </lineage>
</organism>
<keyword evidence="3 7" id="KW-0378">Hydrolase</keyword>
<dbReference type="Gene3D" id="3.90.226.10">
    <property type="entry name" value="2-enoyl-CoA Hydratase, Chain A, domain 1"/>
    <property type="match status" value="1"/>
</dbReference>
<dbReference type="InterPro" id="IPR029045">
    <property type="entry name" value="ClpP/crotonase-like_dom_sf"/>
</dbReference>
<evidence type="ECO:0000313" key="7">
    <source>
        <dbReference type="EMBL" id="ARJ57236.1"/>
    </source>
</evidence>
<proteinExistence type="inferred from homology"/>
<dbReference type="STRING" id="1121267.CCUN_1657"/>
<gene>
    <name evidence="7" type="primary">sppA</name>
    <name evidence="7" type="ORF">CCUN_1657</name>
</gene>
<comment type="similarity">
    <text evidence="1">Belongs to the peptidase S49 family.</text>
</comment>
<evidence type="ECO:0000259" key="6">
    <source>
        <dbReference type="Pfam" id="PF01343"/>
    </source>
</evidence>
<dbReference type="Pfam" id="PF01343">
    <property type="entry name" value="Peptidase_S49"/>
    <property type="match status" value="1"/>
</dbReference>
<dbReference type="AlphaFoldDB" id="A0A1W6BYR0"/>
<reference evidence="7 8" key="1">
    <citation type="submission" date="2017-04" db="EMBL/GenBank/DDBJ databases">
        <title>Complete genome sequence of the Campylobacter cuniculorum type strain LMG24588.</title>
        <authorList>
            <person name="Miller W.G."/>
            <person name="Yee E."/>
            <person name="Revez J."/>
            <person name="Bono J.L."/>
            <person name="Rossi M."/>
        </authorList>
    </citation>
    <scope>NUCLEOTIDE SEQUENCE [LARGE SCALE GENOMIC DNA]</scope>
    <source>
        <strain evidence="7 8">LMG 24588</strain>
    </source>
</reference>
<dbReference type="KEGG" id="ccun:CCUN_1657"/>
<dbReference type="GO" id="GO:0006508">
    <property type="term" value="P:proteolysis"/>
    <property type="evidence" value="ECO:0007669"/>
    <property type="project" value="UniProtKB-KW"/>
</dbReference>
<evidence type="ECO:0000256" key="1">
    <source>
        <dbReference type="ARBA" id="ARBA00008683"/>
    </source>
</evidence>
<dbReference type="EMBL" id="CP020867">
    <property type="protein sequence ID" value="ARJ57236.1"/>
    <property type="molecule type" value="Genomic_DNA"/>
</dbReference>
<dbReference type="CDD" id="cd07023">
    <property type="entry name" value="S49_Sppa_N_C"/>
    <property type="match status" value="1"/>
</dbReference>
<dbReference type="InterPro" id="IPR002142">
    <property type="entry name" value="Peptidase_S49"/>
</dbReference>
<keyword evidence="5" id="KW-0812">Transmembrane</keyword>
<dbReference type="OrthoDB" id="9764363at2"/>
<dbReference type="RefSeq" id="WP_027305504.1">
    <property type="nucleotide sequence ID" value="NZ_CP020867.1"/>
</dbReference>
<evidence type="ECO:0000313" key="8">
    <source>
        <dbReference type="Proteomes" id="UP000192902"/>
    </source>
</evidence>
<evidence type="ECO:0000256" key="2">
    <source>
        <dbReference type="ARBA" id="ARBA00022670"/>
    </source>
</evidence>
<dbReference type="PANTHER" id="PTHR42987">
    <property type="entry name" value="PEPTIDASE S49"/>
    <property type="match status" value="1"/>
</dbReference>
<keyword evidence="5" id="KW-1133">Transmembrane helix</keyword>
<dbReference type="GO" id="GO:0008236">
    <property type="term" value="F:serine-type peptidase activity"/>
    <property type="evidence" value="ECO:0007669"/>
    <property type="project" value="UniProtKB-KW"/>
</dbReference>
<dbReference type="EC" id="3.4.21.-" evidence="7"/>
<keyword evidence="5" id="KW-0472">Membrane</keyword>
<protein>
    <submittedName>
        <fullName evidence="7">Signal peptide peptidase protease IV</fullName>
        <ecNumber evidence="7">3.4.21.-</ecNumber>
    </submittedName>
</protein>
<dbReference type="PANTHER" id="PTHR42987:SF7">
    <property type="entry name" value="SIGNAL PEPTIDE PEPTIDASE SPPA-RELATED"/>
    <property type="match status" value="1"/>
</dbReference>
<evidence type="ECO:0000256" key="4">
    <source>
        <dbReference type="ARBA" id="ARBA00022825"/>
    </source>
</evidence>
<dbReference type="Proteomes" id="UP000192902">
    <property type="component" value="Chromosome"/>
</dbReference>
<keyword evidence="2 7" id="KW-0645">Protease</keyword>